<evidence type="ECO:0000256" key="16">
    <source>
        <dbReference type="HAMAP-Rule" id="MF_00286"/>
    </source>
</evidence>
<comment type="caution">
    <text evidence="16">Lacks conserved residue(s) required for the propagation of feature annotation.</text>
</comment>
<keyword evidence="9 16" id="KW-0560">Oxidoreductase</keyword>
<evidence type="ECO:0000256" key="9">
    <source>
        <dbReference type="ARBA" id="ARBA00023002"/>
    </source>
</evidence>
<dbReference type="EMBL" id="CP029185">
    <property type="protein sequence ID" value="AWH87446.1"/>
    <property type="molecule type" value="Genomic_DNA"/>
</dbReference>
<feature type="topological domain" description="Cytoplasmic" evidence="16">
    <location>
        <begin position="165"/>
        <end position="179"/>
    </location>
</feature>
<evidence type="ECO:0000313" key="18">
    <source>
        <dbReference type="EMBL" id="AWH87446.1"/>
    </source>
</evidence>
<evidence type="ECO:0000256" key="1">
    <source>
        <dbReference type="ARBA" id="ARBA00004429"/>
    </source>
</evidence>
<keyword evidence="11 16" id="KW-1015">Disulfide bond</keyword>
<protein>
    <recommendedName>
        <fullName evidence="14 16">Disulfide bond formation protein B</fullName>
    </recommendedName>
    <alternativeName>
        <fullName evidence="15 16">Disulfide oxidoreductase</fullName>
    </alternativeName>
</protein>
<evidence type="ECO:0000256" key="4">
    <source>
        <dbReference type="ARBA" id="ARBA00022475"/>
    </source>
</evidence>
<dbReference type="PANTHER" id="PTHR36570">
    <property type="entry name" value="DISULFIDE BOND FORMATION PROTEIN B"/>
    <property type="match status" value="1"/>
</dbReference>
<gene>
    <name evidence="16" type="primary">dsbB</name>
    <name evidence="18" type="ORF">HYN51_02035</name>
</gene>
<dbReference type="RefSeq" id="WP_108899534.1">
    <property type="nucleotide sequence ID" value="NZ_CP029185.2"/>
</dbReference>
<feature type="topological domain" description="Periplasmic" evidence="16">
    <location>
        <begin position="32"/>
        <end position="49"/>
    </location>
</feature>
<dbReference type="GO" id="GO:0005886">
    <property type="term" value="C:plasma membrane"/>
    <property type="evidence" value="ECO:0007669"/>
    <property type="project" value="UniProtKB-SubCell"/>
</dbReference>
<keyword evidence="5" id="KW-0997">Cell inner membrane</keyword>
<dbReference type="FunFam" id="1.20.1550.10:FF:000001">
    <property type="entry name" value="Disulfide bond formation protein B"/>
    <property type="match status" value="1"/>
</dbReference>
<keyword evidence="4 16" id="KW-1003">Cell membrane</keyword>
<feature type="disulfide bond" description="Redox-active" evidence="16">
    <location>
        <begin position="41"/>
        <end position="44"/>
    </location>
</feature>
<accession>A0A2Y9TV33</accession>
<keyword evidence="19" id="KW-1185">Reference proteome</keyword>
<dbReference type="SUPFAM" id="SSF158442">
    <property type="entry name" value="DsbB-like"/>
    <property type="match status" value="1"/>
</dbReference>
<organism evidence="18 19">
    <name type="scientific">Limnobaculum parvum</name>
    <dbReference type="NCBI Taxonomy" id="2172103"/>
    <lineage>
        <taxon>Bacteria</taxon>
        <taxon>Pseudomonadati</taxon>
        <taxon>Pseudomonadota</taxon>
        <taxon>Gammaproteobacteria</taxon>
        <taxon>Enterobacterales</taxon>
        <taxon>Budviciaceae</taxon>
        <taxon>Limnobaculum</taxon>
    </lineage>
</organism>
<evidence type="ECO:0000256" key="14">
    <source>
        <dbReference type="ARBA" id="ARBA00068851"/>
    </source>
</evidence>
<dbReference type="NCBIfam" id="NF002485">
    <property type="entry name" value="PRK01749.1"/>
    <property type="match status" value="1"/>
</dbReference>
<dbReference type="GO" id="GO:0015035">
    <property type="term" value="F:protein-disulfide reductase activity"/>
    <property type="evidence" value="ECO:0007669"/>
    <property type="project" value="UniProtKB-UniRule"/>
</dbReference>
<dbReference type="InterPro" id="IPR022920">
    <property type="entry name" value="Disulphide_bond_form_DsbB"/>
</dbReference>
<reference evidence="18 19" key="1">
    <citation type="journal article" date="2019" name="Int. J. Syst. Evol. Microbiol.">
        <title>Limnobaculum parvum gen. nov., sp. nov., isolated from a freshwater lake.</title>
        <authorList>
            <person name="Baek C."/>
            <person name="Shin S.K."/>
            <person name="Yi H."/>
        </authorList>
    </citation>
    <scope>NUCLEOTIDE SEQUENCE [LARGE SCALE GENOMIC DNA]</scope>
    <source>
        <strain evidence="18 19">HYN0051</strain>
    </source>
</reference>
<feature type="transmembrane region" description="Helical" evidence="17">
    <location>
        <begin position="50"/>
        <end position="80"/>
    </location>
</feature>
<dbReference type="PANTHER" id="PTHR36570:SF2">
    <property type="entry name" value="DISULFIDE BOND FORMATION PROTEIN B"/>
    <property type="match status" value="1"/>
</dbReference>
<evidence type="ECO:0000256" key="3">
    <source>
        <dbReference type="ARBA" id="ARBA00022448"/>
    </source>
</evidence>
<feature type="transmembrane region" description="Helical" evidence="17">
    <location>
        <begin position="146"/>
        <end position="167"/>
    </location>
</feature>
<dbReference type="GO" id="GO:0009055">
    <property type="term" value="F:electron transfer activity"/>
    <property type="evidence" value="ECO:0007669"/>
    <property type="project" value="UniProtKB-UniRule"/>
</dbReference>
<comment type="subcellular location">
    <subcellularLocation>
        <location evidence="1">Cell inner membrane</location>
        <topology evidence="1">Multi-pass membrane protein</topology>
    </subcellularLocation>
    <subcellularLocation>
        <location evidence="16">Cell membrane</location>
        <topology evidence="16">Multi-pass membrane protein</topology>
    </subcellularLocation>
</comment>
<feature type="transmembrane region" description="Helical" evidence="17">
    <location>
        <begin position="15"/>
        <end position="38"/>
    </location>
</feature>
<dbReference type="AlphaFoldDB" id="A0A2Y9TV33"/>
<keyword evidence="10 16" id="KW-0472">Membrane</keyword>
<dbReference type="InterPro" id="IPR050183">
    <property type="entry name" value="DsbB"/>
</dbReference>
<name>A0A2Y9TV33_9GAMM</name>
<evidence type="ECO:0000256" key="10">
    <source>
        <dbReference type="ARBA" id="ARBA00023136"/>
    </source>
</evidence>
<dbReference type="KEGG" id="lpv:HYN51_02035"/>
<evidence type="ECO:0000256" key="17">
    <source>
        <dbReference type="SAM" id="Phobius"/>
    </source>
</evidence>
<evidence type="ECO:0000256" key="8">
    <source>
        <dbReference type="ARBA" id="ARBA00022989"/>
    </source>
</evidence>
<evidence type="ECO:0000256" key="6">
    <source>
        <dbReference type="ARBA" id="ARBA00022692"/>
    </source>
</evidence>
<proteinExistence type="inferred from homology"/>
<evidence type="ECO:0000256" key="12">
    <source>
        <dbReference type="ARBA" id="ARBA00023186"/>
    </source>
</evidence>
<evidence type="ECO:0000256" key="7">
    <source>
        <dbReference type="ARBA" id="ARBA00022982"/>
    </source>
</evidence>
<evidence type="ECO:0000313" key="19">
    <source>
        <dbReference type="Proteomes" id="UP000244908"/>
    </source>
</evidence>
<sequence>MLCYLNSCSKGRSSWFLLALIVIVLELIALYFQHVMLLRPCVLCIYERCALFGILGAALIGMLAPSSTLIRFLAIIVWLYSSIEGLLLTWKHTVIQLYPSPANTCDVLVNFPTWLPLDKWLPEVFVANGDCSEKQWSFLSLEMPQWLLIIFAISLAIVTLVIIAQFVKPKRRFFYNNPL</sequence>
<dbReference type="Pfam" id="PF02600">
    <property type="entry name" value="DsbB"/>
    <property type="match status" value="1"/>
</dbReference>
<feature type="disulfide bond" description="Redox-active" evidence="16">
    <location>
        <begin position="105"/>
        <end position="131"/>
    </location>
</feature>
<dbReference type="InterPro" id="IPR023380">
    <property type="entry name" value="DsbB-like_sf"/>
</dbReference>
<dbReference type="OrthoDB" id="3711263at2"/>
<keyword evidence="13 16" id="KW-0676">Redox-active center</keyword>
<evidence type="ECO:0000256" key="13">
    <source>
        <dbReference type="ARBA" id="ARBA00023284"/>
    </source>
</evidence>
<feature type="topological domain" description="Cytoplasmic" evidence="16">
    <location>
        <begin position="1"/>
        <end position="14"/>
    </location>
</feature>
<dbReference type="Proteomes" id="UP000244908">
    <property type="component" value="Chromosome"/>
</dbReference>
<dbReference type="GO" id="GO:0006457">
    <property type="term" value="P:protein folding"/>
    <property type="evidence" value="ECO:0007669"/>
    <property type="project" value="InterPro"/>
</dbReference>
<comment type="similarity">
    <text evidence="2 16">Belongs to the DsbB family.</text>
</comment>
<keyword evidence="12 16" id="KW-0143">Chaperone</keyword>
<keyword evidence="6 16" id="KW-0812">Transmembrane</keyword>
<keyword evidence="3 16" id="KW-0813">Transport</keyword>
<keyword evidence="7 16" id="KW-0249">Electron transport</keyword>
<dbReference type="HAMAP" id="MF_00286">
    <property type="entry name" value="DsbB"/>
    <property type="match status" value="1"/>
</dbReference>
<feature type="topological domain" description="Periplasmic" evidence="16">
    <location>
        <begin position="91"/>
        <end position="145"/>
    </location>
</feature>
<evidence type="ECO:0000256" key="2">
    <source>
        <dbReference type="ARBA" id="ARBA00008823"/>
    </source>
</evidence>
<keyword evidence="8 16" id="KW-1133">Transmembrane helix</keyword>
<evidence type="ECO:0000256" key="15">
    <source>
        <dbReference type="ARBA" id="ARBA00078587"/>
    </source>
</evidence>
<evidence type="ECO:0000256" key="11">
    <source>
        <dbReference type="ARBA" id="ARBA00023157"/>
    </source>
</evidence>
<dbReference type="InterPro" id="IPR003752">
    <property type="entry name" value="DiS_bond_form_DsbB/BdbC"/>
</dbReference>
<comment type="function">
    <text evidence="16">Required for disulfide bond formation in some periplasmic proteins. Acts by oxidizing the DsbA protein.</text>
</comment>
<evidence type="ECO:0000256" key="5">
    <source>
        <dbReference type="ARBA" id="ARBA00022519"/>
    </source>
</evidence>
<dbReference type="Gene3D" id="1.20.1550.10">
    <property type="entry name" value="DsbB-like"/>
    <property type="match status" value="1"/>
</dbReference>